<feature type="compositionally biased region" description="Low complexity" evidence="1">
    <location>
        <begin position="15"/>
        <end position="24"/>
    </location>
</feature>
<accession>A0AAD7JVJ6</accession>
<organism evidence="2 3">
    <name type="scientific">Mycena maculata</name>
    <dbReference type="NCBI Taxonomy" id="230809"/>
    <lineage>
        <taxon>Eukaryota</taxon>
        <taxon>Fungi</taxon>
        <taxon>Dikarya</taxon>
        <taxon>Basidiomycota</taxon>
        <taxon>Agaricomycotina</taxon>
        <taxon>Agaricomycetes</taxon>
        <taxon>Agaricomycetidae</taxon>
        <taxon>Agaricales</taxon>
        <taxon>Marasmiineae</taxon>
        <taxon>Mycenaceae</taxon>
        <taxon>Mycena</taxon>
    </lineage>
</organism>
<evidence type="ECO:0000313" key="2">
    <source>
        <dbReference type="EMBL" id="KAJ7771276.1"/>
    </source>
</evidence>
<dbReference type="EMBL" id="JARJLG010000021">
    <property type="protein sequence ID" value="KAJ7771276.1"/>
    <property type="molecule type" value="Genomic_DNA"/>
</dbReference>
<comment type="caution">
    <text evidence="2">The sequence shown here is derived from an EMBL/GenBank/DDBJ whole genome shotgun (WGS) entry which is preliminary data.</text>
</comment>
<gene>
    <name evidence="2" type="ORF">DFH07DRAFT_999428</name>
</gene>
<feature type="region of interest" description="Disordered" evidence="1">
    <location>
        <begin position="189"/>
        <end position="220"/>
    </location>
</feature>
<feature type="compositionally biased region" description="Basic residues" evidence="1">
    <location>
        <begin position="211"/>
        <end position="220"/>
    </location>
</feature>
<name>A0AAD7JVJ6_9AGAR</name>
<feature type="compositionally biased region" description="Basic and acidic residues" evidence="1">
    <location>
        <begin position="198"/>
        <end position="207"/>
    </location>
</feature>
<proteinExistence type="predicted"/>
<sequence>MLQAPRWGPARDTRQQPAHQQQQAGFGGNGWDLGASARLVSGGRATSRTSSGRVGWYISTSRTKKTVSKTRTPQLLLNPSNWNELEKAFAKYYSRYTLLPFACYHKEAVSSSPSLPSLAFSSSPLRTSSSSSPSLATSSSSRVSPMRIFGSWPGHFPKYTPAPRPAQRKRIRHLQDRLCALTREGAKPYSYRPKRKPAKEACEDRPSHPKPPWRRPWGTRRRRARKCSVLHLTPGPPDDFYARTQSDWFVEGTKATLIRNASIWTWLDEGNEVVLGDYSSTRTSFSSIVDLHSHIGVGSSPSLSGARDSNSRAGLVLPWMRSLDGLNTLNTHDDAYQLSIAGGVTTVNVLPGSADAIGGRAFVIKLRPTAKRSSSAILVGFPACRRPSAVDVS</sequence>
<keyword evidence="3" id="KW-1185">Reference proteome</keyword>
<dbReference type="Gene3D" id="3.20.20.140">
    <property type="entry name" value="Metal-dependent hydrolases"/>
    <property type="match status" value="1"/>
</dbReference>
<feature type="region of interest" description="Disordered" evidence="1">
    <location>
        <begin position="120"/>
        <end position="141"/>
    </location>
</feature>
<reference evidence="2" key="1">
    <citation type="submission" date="2023-03" db="EMBL/GenBank/DDBJ databases">
        <title>Massive genome expansion in bonnet fungi (Mycena s.s.) driven by repeated elements and novel gene families across ecological guilds.</title>
        <authorList>
            <consortium name="Lawrence Berkeley National Laboratory"/>
            <person name="Harder C.B."/>
            <person name="Miyauchi S."/>
            <person name="Viragh M."/>
            <person name="Kuo A."/>
            <person name="Thoen E."/>
            <person name="Andreopoulos B."/>
            <person name="Lu D."/>
            <person name="Skrede I."/>
            <person name="Drula E."/>
            <person name="Henrissat B."/>
            <person name="Morin E."/>
            <person name="Kohler A."/>
            <person name="Barry K."/>
            <person name="LaButti K."/>
            <person name="Morin E."/>
            <person name="Salamov A."/>
            <person name="Lipzen A."/>
            <person name="Mereny Z."/>
            <person name="Hegedus B."/>
            <person name="Baldrian P."/>
            <person name="Stursova M."/>
            <person name="Weitz H."/>
            <person name="Taylor A."/>
            <person name="Grigoriev I.V."/>
            <person name="Nagy L.G."/>
            <person name="Martin F."/>
            <person name="Kauserud H."/>
        </authorList>
    </citation>
    <scope>NUCLEOTIDE SEQUENCE</scope>
    <source>
        <strain evidence="2">CBHHK188m</strain>
    </source>
</reference>
<feature type="region of interest" description="Disordered" evidence="1">
    <location>
        <begin position="1"/>
        <end position="29"/>
    </location>
</feature>
<protein>
    <submittedName>
        <fullName evidence="2">Uncharacterized protein</fullName>
    </submittedName>
</protein>
<evidence type="ECO:0000313" key="3">
    <source>
        <dbReference type="Proteomes" id="UP001215280"/>
    </source>
</evidence>
<evidence type="ECO:0000256" key="1">
    <source>
        <dbReference type="SAM" id="MobiDB-lite"/>
    </source>
</evidence>
<dbReference type="AlphaFoldDB" id="A0AAD7JVJ6"/>
<dbReference type="Proteomes" id="UP001215280">
    <property type="component" value="Unassembled WGS sequence"/>
</dbReference>